<dbReference type="SMART" id="SM00174">
    <property type="entry name" value="RHO"/>
    <property type="match status" value="1"/>
</dbReference>
<reference evidence="2 3" key="1">
    <citation type="submission" date="2024-04" db="EMBL/GenBank/DDBJ databases">
        <title>Tritrichomonas musculus Genome.</title>
        <authorList>
            <person name="Alves-Ferreira E."/>
            <person name="Grigg M."/>
            <person name="Lorenzi H."/>
            <person name="Galac M."/>
        </authorList>
    </citation>
    <scope>NUCLEOTIDE SEQUENCE [LARGE SCALE GENOMIC DNA]</scope>
    <source>
        <strain evidence="2 3">EAF2021</strain>
    </source>
</reference>
<dbReference type="InterPro" id="IPR050209">
    <property type="entry name" value="Rab_GTPases_membrane_traffic"/>
</dbReference>
<dbReference type="SUPFAM" id="SSF52540">
    <property type="entry name" value="P-loop containing nucleoside triphosphate hydrolases"/>
    <property type="match status" value="1"/>
</dbReference>
<evidence type="ECO:0000313" key="3">
    <source>
        <dbReference type="Proteomes" id="UP001470230"/>
    </source>
</evidence>
<dbReference type="SMART" id="SM00173">
    <property type="entry name" value="RAS"/>
    <property type="match status" value="1"/>
</dbReference>
<evidence type="ECO:0000313" key="2">
    <source>
        <dbReference type="EMBL" id="KAK8839321.1"/>
    </source>
</evidence>
<dbReference type="CDD" id="cd00154">
    <property type="entry name" value="Rab"/>
    <property type="match status" value="1"/>
</dbReference>
<dbReference type="SMART" id="SM00175">
    <property type="entry name" value="RAB"/>
    <property type="match status" value="1"/>
</dbReference>
<dbReference type="NCBIfam" id="TIGR00231">
    <property type="entry name" value="small_GTP"/>
    <property type="match status" value="1"/>
</dbReference>
<proteinExistence type="inferred from homology"/>
<dbReference type="InterPro" id="IPR001806">
    <property type="entry name" value="Small_GTPase"/>
</dbReference>
<dbReference type="InterPro" id="IPR005225">
    <property type="entry name" value="Small_GTP-bd"/>
</dbReference>
<dbReference type="Pfam" id="PF00071">
    <property type="entry name" value="Ras"/>
    <property type="match status" value="1"/>
</dbReference>
<dbReference type="InterPro" id="IPR027417">
    <property type="entry name" value="P-loop_NTPase"/>
</dbReference>
<organism evidence="2 3">
    <name type="scientific">Tritrichomonas musculus</name>
    <dbReference type="NCBI Taxonomy" id="1915356"/>
    <lineage>
        <taxon>Eukaryota</taxon>
        <taxon>Metamonada</taxon>
        <taxon>Parabasalia</taxon>
        <taxon>Tritrichomonadida</taxon>
        <taxon>Tritrichomonadidae</taxon>
        <taxon>Tritrichomonas</taxon>
    </lineage>
</organism>
<dbReference type="PANTHER" id="PTHR47979">
    <property type="entry name" value="DRAB11-RELATED"/>
    <property type="match status" value="1"/>
</dbReference>
<comment type="caution">
    <text evidence="2">The sequence shown here is derived from an EMBL/GenBank/DDBJ whole genome shotgun (WGS) entry which is preliminary data.</text>
</comment>
<name>A0ABR2GZK4_9EUKA</name>
<dbReference type="PROSITE" id="PS51421">
    <property type="entry name" value="RAS"/>
    <property type="match status" value="1"/>
</dbReference>
<sequence>MIVEEAPLVKVVIVGDSDVGKTCLLLRYIEKKFIEFPLSTIGVDFKTQMVSVDGIKVKLQIWDTAGKERFRTITKAYYRGMHVLLIIVDVSSADFKKSANYWINTVAEQGMEGHTEVVLVGNKCDKEERIPKNVAENFALENGLHYFEISVKDDVGIDDVFNYISTVAYHLQMTQKRQKK</sequence>
<dbReference type="Proteomes" id="UP001470230">
    <property type="component" value="Unassembled WGS sequence"/>
</dbReference>
<evidence type="ECO:0000256" key="1">
    <source>
        <dbReference type="ARBA" id="ARBA00006270"/>
    </source>
</evidence>
<dbReference type="PRINTS" id="PR00449">
    <property type="entry name" value="RASTRNSFRMNG"/>
</dbReference>
<keyword evidence="3" id="KW-1185">Reference proteome</keyword>
<dbReference type="EMBL" id="JAPFFF010000052">
    <property type="protein sequence ID" value="KAK8839321.1"/>
    <property type="molecule type" value="Genomic_DNA"/>
</dbReference>
<gene>
    <name evidence="2" type="ORF">M9Y10_032255</name>
</gene>
<accession>A0ABR2GZK4</accession>
<protein>
    <submittedName>
        <fullName evidence="2">Uncharacterized protein</fullName>
    </submittedName>
</protein>
<comment type="similarity">
    <text evidence="1">Belongs to the small GTPase superfamily. Rab family.</text>
</comment>
<dbReference type="Gene3D" id="3.40.50.300">
    <property type="entry name" value="P-loop containing nucleotide triphosphate hydrolases"/>
    <property type="match status" value="1"/>
</dbReference>
<dbReference type="PROSITE" id="PS51419">
    <property type="entry name" value="RAB"/>
    <property type="match status" value="1"/>
</dbReference>